<reference evidence="6 7" key="1">
    <citation type="submission" date="2014-06" db="EMBL/GenBank/DDBJ databases">
        <title>Evolutionary Origins and Diversification of the Mycorrhizal Mutualists.</title>
        <authorList>
            <consortium name="DOE Joint Genome Institute"/>
            <consortium name="Mycorrhizal Genomics Consortium"/>
            <person name="Kohler A."/>
            <person name="Kuo A."/>
            <person name="Nagy L.G."/>
            <person name="Floudas D."/>
            <person name="Copeland A."/>
            <person name="Barry K.W."/>
            <person name="Cichocki N."/>
            <person name="Veneault-Fourrey C."/>
            <person name="LaButti K."/>
            <person name="Lindquist E.A."/>
            <person name="Lipzen A."/>
            <person name="Lundell T."/>
            <person name="Morin E."/>
            <person name="Murat C."/>
            <person name="Riley R."/>
            <person name="Ohm R."/>
            <person name="Sun H."/>
            <person name="Tunlid A."/>
            <person name="Henrissat B."/>
            <person name="Grigoriev I.V."/>
            <person name="Hibbett D.S."/>
            <person name="Martin F."/>
        </authorList>
    </citation>
    <scope>NUCLEOTIDE SEQUENCE [LARGE SCALE GENOMIC DNA]</scope>
    <source>
        <strain evidence="6 7">SS14</strain>
    </source>
</reference>
<gene>
    <name evidence="6" type="ORF">M422DRAFT_255814</name>
    <name evidence="5" type="ORF">M422DRAFT_261996</name>
</gene>
<dbReference type="PROSITE" id="PS51352">
    <property type="entry name" value="THIOREDOXIN_2"/>
    <property type="match status" value="1"/>
</dbReference>
<keyword evidence="1" id="KW-0813">Transport</keyword>
<dbReference type="CDD" id="cd02947">
    <property type="entry name" value="TRX_family"/>
    <property type="match status" value="1"/>
</dbReference>
<proteinExistence type="predicted"/>
<keyword evidence="7" id="KW-1185">Reference proteome</keyword>
<dbReference type="EMBL" id="KN837185">
    <property type="protein sequence ID" value="KIJ35808.1"/>
    <property type="molecule type" value="Genomic_DNA"/>
</dbReference>
<dbReference type="GO" id="GO:0015035">
    <property type="term" value="F:protein-disulfide reductase activity"/>
    <property type="evidence" value="ECO:0007669"/>
    <property type="project" value="TreeGrafter"/>
</dbReference>
<keyword evidence="2" id="KW-0249">Electron transport</keyword>
<dbReference type="InterPro" id="IPR017937">
    <property type="entry name" value="Thioredoxin_CS"/>
</dbReference>
<dbReference type="Proteomes" id="UP000054279">
    <property type="component" value="Unassembled WGS sequence"/>
</dbReference>
<dbReference type="PRINTS" id="PR00421">
    <property type="entry name" value="THIOREDOXIN"/>
</dbReference>
<dbReference type="Pfam" id="PF00085">
    <property type="entry name" value="Thioredoxin"/>
    <property type="match status" value="1"/>
</dbReference>
<evidence type="ECO:0000313" key="6">
    <source>
        <dbReference type="EMBL" id="KIJ41304.1"/>
    </source>
</evidence>
<evidence type="ECO:0000256" key="3">
    <source>
        <dbReference type="ARBA" id="ARBA00023157"/>
    </source>
</evidence>
<dbReference type="SUPFAM" id="SSF52833">
    <property type="entry name" value="Thioredoxin-like"/>
    <property type="match status" value="1"/>
</dbReference>
<dbReference type="HOGENOM" id="CLU_090389_11_0_1"/>
<keyword evidence="3" id="KW-1015">Disulfide bond</keyword>
<dbReference type="GO" id="GO:0005737">
    <property type="term" value="C:cytoplasm"/>
    <property type="evidence" value="ECO:0007669"/>
    <property type="project" value="TreeGrafter"/>
</dbReference>
<organism evidence="6 7">
    <name type="scientific">Sphaerobolus stellatus (strain SS14)</name>
    <dbReference type="NCBI Taxonomy" id="990650"/>
    <lineage>
        <taxon>Eukaryota</taxon>
        <taxon>Fungi</taxon>
        <taxon>Dikarya</taxon>
        <taxon>Basidiomycota</taxon>
        <taxon>Agaricomycotina</taxon>
        <taxon>Agaricomycetes</taxon>
        <taxon>Phallomycetidae</taxon>
        <taxon>Geastrales</taxon>
        <taxon>Sphaerobolaceae</taxon>
        <taxon>Sphaerobolus</taxon>
    </lineage>
</organism>
<feature type="domain" description="Thioredoxin" evidence="4">
    <location>
        <begin position="1"/>
        <end position="146"/>
    </location>
</feature>
<evidence type="ECO:0000259" key="4">
    <source>
        <dbReference type="PROSITE" id="PS51352"/>
    </source>
</evidence>
<evidence type="ECO:0000256" key="1">
    <source>
        <dbReference type="ARBA" id="ARBA00022448"/>
    </source>
</evidence>
<name>A0A0C9V2S5_SPHS4</name>
<evidence type="ECO:0000313" key="7">
    <source>
        <dbReference type="Proteomes" id="UP000054279"/>
    </source>
</evidence>
<protein>
    <recommendedName>
        <fullName evidence="4">Thioredoxin domain-containing protein</fullName>
    </recommendedName>
</protein>
<dbReference type="PROSITE" id="PS00194">
    <property type="entry name" value="THIOREDOXIN_1"/>
    <property type="match status" value="1"/>
</dbReference>
<dbReference type="PANTHER" id="PTHR45663:SF11">
    <property type="entry name" value="GEO12009P1"/>
    <property type="match status" value="1"/>
</dbReference>
<dbReference type="PANTHER" id="PTHR45663">
    <property type="entry name" value="GEO12009P1"/>
    <property type="match status" value="1"/>
</dbReference>
<evidence type="ECO:0000313" key="5">
    <source>
        <dbReference type="EMBL" id="KIJ35808.1"/>
    </source>
</evidence>
<accession>A0A0C9V2S5</accession>
<dbReference type="AlphaFoldDB" id="A0A0C9V2S5"/>
<dbReference type="InterPro" id="IPR013766">
    <property type="entry name" value="Thioredoxin_domain"/>
</dbReference>
<dbReference type="InterPro" id="IPR036249">
    <property type="entry name" value="Thioredoxin-like_sf"/>
</dbReference>
<dbReference type="Gene3D" id="3.40.30.10">
    <property type="entry name" value="Glutaredoxin"/>
    <property type="match status" value="1"/>
</dbReference>
<dbReference type="OrthoDB" id="2121326at2759"/>
<dbReference type="EMBL" id="KN837138">
    <property type="protein sequence ID" value="KIJ41304.1"/>
    <property type="molecule type" value="Genomic_DNA"/>
</dbReference>
<evidence type="ECO:0000256" key="2">
    <source>
        <dbReference type="ARBA" id="ARBA00022982"/>
    </source>
</evidence>
<sequence>MSSPRLLAISGSLLRARLGSNSAAVYRRGFAASQCARQVIHDADESTFKSHIANTKDKIILVDFYEDWCGPCRVLSPLLERIEKDPSLIGASTPLDLITLKGENVPELAIRAVPTVFAFKNGSVIGQFLGALPLPQLKDWYATLPK</sequence>